<dbReference type="EMBL" id="CM007895">
    <property type="protein sequence ID" value="OTG23395.1"/>
    <property type="molecule type" value="Genomic_DNA"/>
</dbReference>
<reference evidence="1" key="3">
    <citation type="submission" date="2020-06" db="EMBL/GenBank/DDBJ databases">
        <title>Helianthus annuus Genome sequencing and assembly Release 2.</title>
        <authorList>
            <person name="Gouzy J."/>
            <person name="Langlade N."/>
            <person name="Munos S."/>
        </authorList>
    </citation>
    <scope>NUCLEOTIDE SEQUENCE</scope>
    <source>
        <tissue evidence="1">Leaves</tissue>
    </source>
</reference>
<dbReference type="Proteomes" id="UP000215914">
    <property type="component" value="Chromosome 6"/>
</dbReference>
<accession>A0A251UJ94</accession>
<dbReference type="InParanoid" id="A0A251UJ94"/>
<keyword evidence="3" id="KW-1185">Reference proteome</keyword>
<dbReference type="EMBL" id="MNCJ02000321">
    <property type="protein sequence ID" value="KAF5802959.1"/>
    <property type="molecule type" value="Genomic_DNA"/>
</dbReference>
<gene>
    <name evidence="2" type="ORF">HannXRQ_Chr06g0182031</name>
    <name evidence="1" type="ORF">HanXRQr2_Chr06g0265691</name>
</gene>
<protein>
    <submittedName>
        <fullName evidence="2">Uncharacterized protein</fullName>
    </submittedName>
</protein>
<evidence type="ECO:0000313" key="3">
    <source>
        <dbReference type="Proteomes" id="UP000215914"/>
    </source>
</evidence>
<name>A0A251UJ94_HELAN</name>
<sequence length="56" mass="6685">MKLFHICKYLSLSRTEMEIGTTIYTQYRIPVNKKWGSEEEEDARINEAPARETRCF</sequence>
<organism evidence="2 3">
    <name type="scientific">Helianthus annuus</name>
    <name type="common">Common sunflower</name>
    <dbReference type="NCBI Taxonomy" id="4232"/>
    <lineage>
        <taxon>Eukaryota</taxon>
        <taxon>Viridiplantae</taxon>
        <taxon>Streptophyta</taxon>
        <taxon>Embryophyta</taxon>
        <taxon>Tracheophyta</taxon>
        <taxon>Spermatophyta</taxon>
        <taxon>Magnoliopsida</taxon>
        <taxon>eudicotyledons</taxon>
        <taxon>Gunneridae</taxon>
        <taxon>Pentapetalae</taxon>
        <taxon>asterids</taxon>
        <taxon>campanulids</taxon>
        <taxon>Asterales</taxon>
        <taxon>Asteraceae</taxon>
        <taxon>Asteroideae</taxon>
        <taxon>Heliantheae alliance</taxon>
        <taxon>Heliantheae</taxon>
        <taxon>Helianthus</taxon>
    </lineage>
</organism>
<reference evidence="2" key="2">
    <citation type="submission" date="2017-02" db="EMBL/GenBank/DDBJ databases">
        <title>Sunflower complete genome.</title>
        <authorList>
            <person name="Langlade N."/>
            <person name="Munos S."/>
        </authorList>
    </citation>
    <scope>NUCLEOTIDE SEQUENCE [LARGE SCALE GENOMIC DNA]</scope>
    <source>
        <tissue evidence="2">Leaves</tissue>
    </source>
</reference>
<reference evidence="1 3" key="1">
    <citation type="journal article" date="2017" name="Nature">
        <title>The sunflower genome provides insights into oil metabolism, flowering and Asterid evolution.</title>
        <authorList>
            <person name="Badouin H."/>
            <person name="Gouzy J."/>
            <person name="Grassa C.J."/>
            <person name="Murat F."/>
            <person name="Staton S.E."/>
            <person name="Cottret L."/>
            <person name="Lelandais-Briere C."/>
            <person name="Owens G.L."/>
            <person name="Carrere S."/>
            <person name="Mayjonade B."/>
            <person name="Legrand L."/>
            <person name="Gill N."/>
            <person name="Kane N.C."/>
            <person name="Bowers J.E."/>
            <person name="Hubner S."/>
            <person name="Bellec A."/>
            <person name="Berard A."/>
            <person name="Berges H."/>
            <person name="Blanchet N."/>
            <person name="Boniface M.C."/>
            <person name="Brunel D."/>
            <person name="Catrice O."/>
            <person name="Chaidir N."/>
            <person name="Claudel C."/>
            <person name="Donnadieu C."/>
            <person name="Faraut T."/>
            <person name="Fievet G."/>
            <person name="Helmstetter N."/>
            <person name="King M."/>
            <person name="Knapp S.J."/>
            <person name="Lai Z."/>
            <person name="Le Paslier M.C."/>
            <person name="Lippi Y."/>
            <person name="Lorenzon L."/>
            <person name="Mandel J.R."/>
            <person name="Marage G."/>
            <person name="Marchand G."/>
            <person name="Marquand E."/>
            <person name="Bret-Mestries E."/>
            <person name="Morien E."/>
            <person name="Nambeesan S."/>
            <person name="Nguyen T."/>
            <person name="Pegot-Espagnet P."/>
            <person name="Pouilly N."/>
            <person name="Raftis F."/>
            <person name="Sallet E."/>
            <person name="Schiex T."/>
            <person name="Thomas J."/>
            <person name="Vandecasteele C."/>
            <person name="Vares D."/>
            <person name="Vear F."/>
            <person name="Vautrin S."/>
            <person name="Crespi M."/>
            <person name="Mangin B."/>
            <person name="Burke J.M."/>
            <person name="Salse J."/>
            <person name="Munos S."/>
            <person name="Vincourt P."/>
            <person name="Rieseberg L.H."/>
            <person name="Langlade N.B."/>
        </authorList>
    </citation>
    <scope>NUCLEOTIDE SEQUENCE [LARGE SCALE GENOMIC DNA]</scope>
    <source>
        <strain evidence="3">cv. SF193</strain>
        <tissue evidence="1">Leaves</tissue>
    </source>
</reference>
<proteinExistence type="predicted"/>
<evidence type="ECO:0000313" key="1">
    <source>
        <dbReference type="EMBL" id="KAF5802959.1"/>
    </source>
</evidence>
<dbReference type="AlphaFoldDB" id="A0A251UJ94"/>
<evidence type="ECO:0000313" key="2">
    <source>
        <dbReference type="EMBL" id="OTG23395.1"/>
    </source>
</evidence>
<dbReference type="Gramene" id="mRNA:HanXRQr2_Chr06g0265691">
    <property type="protein sequence ID" value="CDS:HanXRQr2_Chr06g0265691.1"/>
    <property type="gene ID" value="HanXRQr2_Chr06g0265691"/>
</dbReference>